<feature type="domain" description="Cadherin" evidence="13">
    <location>
        <begin position="776"/>
        <end position="879"/>
    </location>
</feature>
<evidence type="ECO:0000256" key="5">
    <source>
        <dbReference type="ARBA" id="ARBA00022737"/>
    </source>
</evidence>
<evidence type="ECO:0000256" key="2">
    <source>
        <dbReference type="ARBA" id="ARBA00022475"/>
    </source>
</evidence>
<dbReference type="InterPro" id="IPR015919">
    <property type="entry name" value="Cadherin-like_sf"/>
</dbReference>
<feature type="domain" description="Cadherin" evidence="13">
    <location>
        <begin position="258"/>
        <end position="371"/>
    </location>
</feature>
<comment type="function">
    <text evidence="10">Cadherins are calcium-dependent cell adhesion proteins. They preferentially interact with themselves in a homophilic manner in connecting cells.</text>
</comment>
<dbReference type="PROSITE" id="PS00232">
    <property type="entry name" value="CADHERIN_1"/>
    <property type="match status" value="2"/>
</dbReference>
<dbReference type="InterPro" id="IPR002126">
    <property type="entry name" value="Cadherin-like_dom"/>
</dbReference>
<feature type="domain" description="Cadherin" evidence="13">
    <location>
        <begin position="136"/>
        <end position="258"/>
    </location>
</feature>
<dbReference type="FunFam" id="2.60.40.60:FF:000020">
    <property type="entry name" value="Dachsous cadherin-related 1b"/>
    <property type="match status" value="1"/>
</dbReference>
<evidence type="ECO:0000256" key="9">
    <source>
        <dbReference type="ARBA" id="ARBA00023136"/>
    </source>
</evidence>
<evidence type="ECO:0000256" key="3">
    <source>
        <dbReference type="ARBA" id="ARBA00022692"/>
    </source>
</evidence>
<keyword evidence="4 12" id="KW-0732">Signal</keyword>
<feature type="signal peptide" evidence="12">
    <location>
        <begin position="1"/>
        <end position="23"/>
    </location>
</feature>
<dbReference type="PROSITE" id="PS50268">
    <property type="entry name" value="CADHERIN_2"/>
    <property type="match status" value="8"/>
</dbReference>
<feature type="chain" id="PRO_5039935094" description="Cadherin domain-containing protein" evidence="12">
    <location>
        <begin position="24"/>
        <end position="1094"/>
    </location>
</feature>
<dbReference type="EMBL" id="JADBJN010000003">
    <property type="protein sequence ID" value="KAG5673867.1"/>
    <property type="molecule type" value="Genomic_DNA"/>
</dbReference>
<evidence type="ECO:0000313" key="15">
    <source>
        <dbReference type="Proteomes" id="UP001107558"/>
    </source>
</evidence>
<dbReference type="CDD" id="cd11304">
    <property type="entry name" value="Cadherin_repeat"/>
    <property type="match status" value="8"/>
</dbReference>
<dbReference type="PANTHER" id="PTHR24026:SF133">
    <property type="entry name" value="CADHERIN-RELATED FAMILY MEMBER 2"/>
    <property type="match status" value="1"/>
</dbReference>
<gene>
    <name evidence="14" type="ORF">PVAND_003878</name>
</gene>
<dbReference type="GO" id="GO:0060429">
    <property type="term" value="P:epithelium development"/>
    <property type="evidence" value="ECO:0007669"/>
    <property type="project" value="UniProtKB-ARBA"/>
</dbReference>
<dbReference type="PANTHER" id="PTHR24026">
    <property type="entry name" value="FAT ATYPICAL CADHERIN-RELATED"/>
    <property type="match status" value="1"/>
</dbReference>
<feature type="domain" description="Cadherin" evidence="13">
    <location>
        <begin position="372"/>
        <end position="485"/>
    </location>
</feature>
<keyword evidence="9" id="KW-0472">Membrane</keyword>
<keyword evidence="7" id="KW-0130">Cell adhesion</keyword>
<dbReference type="InterPro" id="IPR020894">
    <property type="entry name" value="Cadherin_CS"/>
</dbReference>
<evidence type="ECO:0000256" key="7">
    <source>
        <dbReference type="ARBA" id="ARBA00022889"/>
    </source>
</evidence>
<evidence type="ECO:0000259" key="13">
    <source>
        <dbReference type="PROSITE" id="PS50268"/>
    </source>
</evidence>
<feature type="domain" description="Cadherin" evidence="13">
    <location>
        <begin position="31"/>
        <end position="135"/>
    </location>
</feature>
<dbReference type="Gene3D" id="2.60.40.60">
    <property type="entry name" value="Cadherins"/>
    <property type="match status" value="9"/>
</dbReference>
<dbReference type="Pfam" id="PF00028">
    <property type="entry name" value="Cadherin"/>
    <property type="match status" value="4"/>
</dbReference>
<feature type="domain" description="Cadherin" evidence="13">
    <location>
        <begin position="670"/>
        <end position="775"/>
    </location>
</feature>
<evidence type="ECO:0000256" key="1">
    <source>
        <dbReference type="ARBA" id="ARBA00004251"/>
    </source>
</evidence>
<dbReference type="GO" id="GO:0007156">
    <property type="term" value="P:homophilic cell adhesion via plasma membrane adhesion molecules"/>
    <property type="evidence" value="ECO:0007669"/>
    <property type="project" value="InterPro"/>
</dbReference>
<dbReference type="FunFam" id="2.60.40.60:FF:000098">
    <property type="entry name" value="cadherin-23 isoform X1"/>
    <property type="match status" value="1"/>
</dbReference>
<keyword evidence="6 11" id="KW-0106">Calcium</keyword>
<accession>A0A9J6BWF4</accession>
<dbReference type="GO" id="GO:0005509">
    <property type="term" value="F:calcium ion binding"/>
    <property type="evidence" value="ECO:0007669"/>
    <property type="project" value="UniProtKB-UniRule"/>
</dbReference>
<evidence type="ECO:0000256" key="12">
    <source>
        <dbReference type="SAM" id="SignalP"/>
    </source>
</evidence>
<dbReference type="OrthoDB" id="9990384at2759"/>
<dbReference type="SMART" id="SM00112">
    <property type="entry name" value="CA"/>
    <property type="match status" value="8"/>
</dbReference>
<keyword evidence="8" id="KW-1133">Transmembrane helix</keyword>
<dbReference type="PRINTS" id="PR00205">
    <property type="entry name" value="CADHERIN"/>
</dbReference>
<organism evidence="14 15">
    <name type="scientific">Polypedilum vanderplanki</name>
    <name type="common">Sleeping chironomid midge</name>
    <dbReference type="NCBI Taxonomy" id="319348"/>
    <lineage>
        <taxon>Eukaryota</taxon>
        <taxon>Metazoa</taxon>
        <taxon>Ecdysozoa</taxon>
        <taxon>Arthropoda</taxon>
        <taxon>Hexapoda</taxon>
        <taxon>Insecta</taxon>
        <taxon>Pterygota</taxon>
        <taxon>Neoptera</taxon>
        <taxon>Endopterygota</taxon>
        <taxon>Diptera</taxon>
        <taxon>Nematocera</taxon>
        <taxon>Chironomoidea</taxon>
        <taxon>Chironomidae</taxon>
        <taxon>Chironominae</taxon>
        <taxon>Polypedilum</taxon>
        <taxon>Polypedilum</taxon>
    </lineage>
</organism>
<dbReference type="GO" id="GO:0005886">
    <property type="term" value="C:plasma membrane"/>
    <property type="evidence" value="ECO:0007669"/>
    <property type="project" value="UniProtKB-SubCell"/>
</dbReference>
<keyword evidence="15" id="KW-1185">Reference proteome</keyword>
<dbReference type="AlphaFoldDB" id="A0A9J6BWF4"/>
<comment type="subcellular location">
    <subcellularLocation>
        <location evidence="1">Cell membrane</location>
        <topology evidence="1">Single-pass type I membrane protein</topology>
    </subcellularLocation>
</comment>
<proteinExistence type="predicted"/>
<keyword evidence="2" id="KW-1003">Cell membrane</keyword>
<evidence type="ECO:0000256" key="4">
    <source>
        <dbReference type="ARBA" id="ARBA00022729"/>
    </source>
</evidence>
<feature type="domain" description="Cadherin" evidence="13">
    <location>
        <begin position="880"/>
        <end position="1000"/>
    </location>
</feature>
<evidence type="ECO:0000256" key="8">
    <source>
        <dbReference type="ARBA" id="ARBA00022989"/>
    </source>
</evidence>
<protein>
    <recommendedName>
        <fullName evidence="13">Cadherin domain-containing protein</fullName>
    </recommendedName>
</protein>
<evidence type="ECO:0000313" key="14">
    <source>
        <dbReference type="EMBL" id="KAG5673867.1"/>
    </source>
</evidence>
<comment type="caution">
    <text evidence="14">The sequence shown here is derived from an EMBL/GenBank/DDBJ whole genome shotgun (WGS) entry which is preliminary data.</text>
</comment>
<evidence type="ECO:0000256" key="10">
    <source>
        <dbReference type="ARBA" id="ARBA00059331"/>
    </source>
</evidence>
<reference evidence="14" key="1">
    <citation type="submission" date="2021-03" db="EMBL/GenBank/DDBJ databases">
        <title>Chromosome level genome of the anhydrobiotic midge Polypedilum vanderplanki.</title>
        <authorList>
            <person name="Yoshida Y."/>
            <person name="Kikawada T."/>
            <person name="Gusev O."/>
        </authorList>
    </citation>
    <scope>NUCLEOTIDE SEQUENCE</scope>
    <source>
        <strain evidence="14">NIAS01</strain>
        <tissue evidence="14">Whole body or cell culture</tissue>
    </source>
</reference>
<dbReference type="FunFam" id="2.60.40.60:FF:000168">
    <property type="entry name" value="Cadherin-related family member 2"/>
    <property type="match status" value="1"/>
</dbReference>
<evidence type="ECO:0000256" key="11">
    <source>
        <dbReference type="PROSITE-ProRule" id="PRU00043"/>
    </source>
</evidence>
<name>A0A9J6BWF4_POLVA</name>
<keyword evidence="3" id="KW-0812">Transmembrane</keyword>
<dbReference type="Proteomes" id="UP001107558">
    <property type="component" value="Chromosome 3"/>
</dbReference>
<dbReference type="SUPFAM" id="SSF49313">
    <property type="entry name" value="Cadherin-like"/>
    <property type="match status" value="9"/>
</dbReference>
<feature type="domain" description="Cadherin" evidence="13">
    <location>
        <begin position="486"/>
        <end position="669"/>
    </location>
</feature>
<dbReference type="GO" id="GO:0009653">
    <property type="term" value="P:anatomical structure morphogenesis"/>
    <property type="evidence" value="ECO:0007669"/>
    <property type="project" value="UniProtKB-ARBA"/>
</dbReference>
<sequence>MSQFSRNLLVLLTAALFAIRNSAGNLPPIFTLDMNNLALSEMTPVGSIVYRLEGFDPESGNVTFGIIGSENFQVDAITGDVKLIKALDRESQETLSFLVSIKDKVSDSGESDDDNVVKVPISVIVLDENDNPPEFQNVPYETTVLEDAAVGTTVFDKILITDRDAVGENLDVICVQQQQQHVVHHDDDDDKNPCTVFSIKILESHQDRLRAAVVLKKKLDYNENMIFNIPLSTSDGLFNATTSVIVHVEDVQNSPPIFQGSLATIINEDSPIGTLVLTLFAKDADRGSPRKIVYDLVSNPLDYFLVDSISGELRTAKPLDKEELPDASGIVTLLVRAREIVNGIPSNNASSSATTKVSITIRDVNDSPPTFNQKEYYVTIPENTAVGTPLPVEIIVNDPDVGQNSVFSLRLEDVSEVFDVEPKQVQGTSQISIRVANGSLDYENVNQRKFIVLIVAEETLTNPKLSSTATLTVSLTDVNDNFPHFEHDTYTATVSEIAPMGQLITTITATDMDSGIFGDQGIRYSILNGTGAELFKVDPITGIITVAECPMNENRRKKRQIQNHHIRRVNITHPGEYGILSIESEENEDNYEHTTTSSSDYIAYQVTHDEEIQSSSSNNNNGKYPCLDYESQTDYYLNYQATDNEGRGQMSVASLRISVTDSNDSEPRCESSVYRATLDEGAMTFDGNGLTIKARDDDVLSEITYQIIGNDVVLKSFEIDKRTGQLSIKKGASLDVNHLHGESIVFSVEASDGIFSTLCDVNITLRDVNNHAPVFTRQHYVTSIEENLPIGTRVEEVNATDLDSGENAEIVYHIQHGSFNDFTIDNRTGVITIAKPLDYDMRQNYTLEIIATDKGIPSLSGTATISVIIINSNDKAPYFTPTTQRAEISEDAETETFVHQLTATDPDIESLDLLEYSWDENLTTAVSEDGTEVPASHMFSEYFAINKSGVVTVNKKLRRDLFAVIRLTVFVTDTTAQFLQQGKGLLIITIIDINEQPPVMGPDGRTLSVSRSGPDLSEFKSAKLRNEEFSEKCSGLRNLKKNEISQNKVFKIQNQDELRKVNQVNNVVVADGFKIKAEGIGTVEILVQIKLEDM</sequence>
<evidence type="ECO:0000256" key="6">
    <source>
        <dbReference type="ARBA" id="ARBA00022837"/>
    </source>
</evidence>
<keyword evidence="5" id="KW-0677">Repeat</keyword>